<keyword evidence="3" id="KW-1185">Reference proteome</keyword>
<reference evidence="2 3" key="1">
    <citation type="submission" date="2014-06" db="EMBL/GenBank/DDBJ databases">
        <authorList>
            <person name="Swart Estienne"/>
        </authorList>
    </citation>
    <scope>NUCLEOTIDE SEQUENCE [LARGE SCALE GENOMIC DNA]</scope>
    <source>
        <strain evidence="2 3">130c</strain>
    </source>
</reference>
<accession>A0A078A1J9</accession>
<evidence type="ECO:0000256" key="1">
    <source>
        <dbReference type="SAM" id="SignalP"/>
    </source>
</evidence>
<name>A0A078A1J9_STYLE</name>
<dbReference type="AlphaFoldDB" id="A0A078A1J9"/>
<gene>
    <name evidence="2" type="primary">Contig9483.g10146</name>
    <name evidence="2" type="ORF">STYLEM_4981</name>
</gene>
<feature type="chain" id="PRO_5001729185" evidence="1">
    <location>
        <begin position="19"/>
        <end position="348"/>
    </location>
</feature>
<evidence type="ECO:0000313" key="3">
    <source>
        <dbReference type="Proteomes" id="UP000039865"/>
    </source>
</evidence>
<feature type="signal peptide" evidence="1">
    <location>
        <begin position="1"/>
        <end position="18"/>
    </location>
</feature>
<sequence length="348" mass="38039">MRTIITIAVALFIGAISARDYQRAPTRAGETLSQSLQKLVNQNGIYEPLGMKYQGPDGLSVERSIWNKMGDGFKKAGKGIEKGAEYAAPYAIPALELAGEFGGLSVEDPMIYDGYFPQVETSFFKKIGHGLKKAEPYIVPAIKIAGELGGLSVEEPYMTDEVYRYYPRVETSFFKKIGHGLKKAEPYIVPAIKIAGELGGLSVEEPMGYYDTYIYPSVERSIFNKIGDGFKKAGKGIEKGAGYVAPYAIPALELAGEFGGLSVEEPLFLDGYYPEVERSIFNKIGDGFKKAGKGIEYGAKKAAPYAIPALEIAGTIALGGLSVEEPNVQQVFYGPNYYPYPYPYPYYD</sequence>
<evidence type="ECO:0000313" key="2">
    <source>
        <dbReference type="EMBL" id="CDW75985.1"/>
    </source>
</evidence>
<organism evidence="2 3">
    <name type="scientific">Stylonychia lemnae</name>
    <name type="common">Ciliate</name>
    <dbReference type="NCBI Taxonomy" id="5949"/>
    <lineage>
        <taxon>Eukaryota</taxon>
        <taxon>Sar</taxon>
        <taxon>Alveolata</taxon>
        <taxon>Ciliophora</taxon>
        <taxon>Intramacronucleata</taxon>
        <taxon>Spirotrichea</taxon>
        <taxon>Stichotrichia</taxon>
        <taxon>Sporadotrichida</taxon>
        <taxon>Oxytrichidae</taxon>
        <taxon>Stylonychinae</taxon>
        <taxon>Stylonychia</taxon>
    </lineage>
</organism>
<keyword evidence="1" id="KW-0732">Signal</keyword>
<dbReference type="EMBL" id="CCKQ01004832">
    <property type="protein sequence ID" value="CDW75985.1"/>
    <property type="molecule type" value="Genomic_DNA"/>
</dbReference>
<dbReference type="InParanoid" id="A0A078A1J9"/>
<proteinExistence type="predicted"/>
<protein>
    <submittedName>
        <fullName evidence="2">Uncharacterized protein</fullName>
    </submittedName>
</protein>
<dbReference type="Proteomes" id="UP000039865">
    <property type="component" value="Unassembled WGS sequence"/>
</dbReference>